<dbReference type="AlphaFoldDB" id="A0A0W7TLC4"/>
<protein>
    <submittedName>
        <fullName evidence="3">DUF3991 domain-containing protein</fullName>
    </submittedName>
</protein>
<accession>A0A0W7TLC4</accession>
<dbReference type="EMBL" id="VUNJ01000003">
    <property type="protein sequence ID" value="MST91013.1"/>
    <property type="molecule type" value="Genomic_DNA"/>
</dbReference>
<dbReference type="Proteomes" id="UP000431913">
    <property type="component" value="Unassembled WGS sequence"/>
</dbReference>
<reference evidence="2 4" key="1">
    <citation type="submission" date="2015-10" db="EMBL/GenBank/DDBJ databases">
        <title>A novel member of the family Ruminococcaceae isolated from human faeces.</title>
        <authorList>
            <person name="Shkoporov A.N."/>
            <person name="Chaplin A.V."/>
            <person name="Motuzova O.V."/>
            <person name="Kafarskaia L.I."/>
            <person name="Efimov B.A."/>
        </authorList>
    </citation>
    <scope>NUCLEOTIDE SEQUENCE [LARGE SCALE GENOMIC DNA]</scope>
    <source>
        <strain evidence="2 4">668</strain>
    </source>
</reference>
<evidence type="ECO:0000313" key="4">
    <source>
        <dbReference type="Proteomes" id="UP000053433"/>
    </source>
</evidence>
<dbReference type="SUPFAM" id="SSF57783">
    <property type="entry name" value="Zinc beta-ribbon"/>
    <property type="match status" value="1"/>
</dbReference>
<organism evidence="2 4">
    <name type="scientific">Ruthenibacterium lactatiformans</name>
    <dbReference type="NCBI Taxonomy" id="1550024"/>
    <lineage>
        <taxon>Bacteria</taxon>
        <taxon>Bacillati</taxon>
        <taxon>Bacillota</taxon>
        <taxon>Clostridia</taxon>
        <taxon>Eubacteriales</taxon>
        <taxon>Oscillospiraceae</taxon>
        <taxon>Ruthenibacterium</taxon>
    </lineage>
</organism>
<dbReference type="Proteomes" id="UP000053433">
    <property type="component" value="Unassembled WGS sequence"/>
</dbReference>
<sequence>MAYFEKEELRQAKQMSAIEFLKRYRAKELVRCGTGEYELRSHDSFKISESTSLWHWKSRDIGGKSALDYLVRVEGVPFTDAVRYLLEQDAPAYVPCRKIEERRPFVLPPAAREEYRVELYLQSRGVSLDVIRYCISRGILYESLPYHSCVFVGLDRNGVPRYAALRSTCDGPKAFKREQAGSDKRHSFCIPPEVRSRRAAVYEAAPDALAHMTLEGGRADKYRLSLGGIYVPQDTSTDRPAKSPAALEAFLQSHPEVDELELCMDNDRAGRWAAQNIAKHYSKEYTVTVNLPPIEGYDWADMAKEEKEKRAARSRAVCLDREL</sequence>
<evidence type="ECO:0000313" key="5">
    <source>
        <dbReference type="Proteomes" id="UP000431913"/>
    </source>
</evidence>
<comment type="caution">
    <text evidence="2">The sequence shown here is derived from an EMBL/GenBank/DDBJ whole genome shotgun (WGS) entry which is preliminary data.</text>
</comment>
<feature type="domain" description="DUF3991" evidence="1">
    <location>
        <begin position="120"/>
        <end position="186"/>
    </location>
</feature>
<evidence type="ECO:0000313" key="3">
    <source>
        <dbReference type="EMBL" id="MST91013.1"/>
    </source>
</evidence>
<evidence type="ECO:0000313" key="2">
    <source>
        <dbReference type="EMBL" id="KUE74626.1"/>
    </source>
</evidence>
<dbReference type="Pfam" id="PF13155">
    <property type="entry name" value="Toprim_2"/>
    <property type="match status" value="1"/>
</dbReference>
<dbReference type="InterPro" id="IPR025054">
    <property type="entry name" value="DUF3991"/>
</dbReference>
<dbReference type="Gene3D" id="3.40.1360.10">
    <property type="match status" value="1"/>
</dbReference>
<dbReference type="EMBL" id="LMUA01000054">
    <property type="protein sequence ID" value="KUE74626.1"/>
    <property type="molecule type" value="Genomic_DNA"/>
</dbReference>
<gene>
    <name evidence="2" type="ORF">ASJ35_18165</name>
    <name evidence="3" type="ORF">FYJ76_03525</name>
</gene>
<evidence type="ECO:0000259" key="1">
    <source>
        <dbReference type="Pfam" id="PF13154"/>
    </source>
</evidence>
<dbReference type="Pfam" id="PF13154">
    <property type="entry name" value="DUF3991"/>
    <property type="match status" value="1"/>
</dbReference>
<dbReference type="RefSeq" id="WP_058724014.1">
    <property type="nucleotide sequence ID" value="NZ_JANGBT010000010.1"/>
</dbReference>
<name>A0A0W7TLC4_9FIRM</name>
<proteinExistence type="predicted"/>
<reference evidence="3 5" key="2">
    <citation type="submission" date="2019-08" db="EMBL/GenBank/DDBJ databases">
        <title>In-depth cultivation of the pig gut microbiome towards novel bacterial diversity and tailored functional studies.</title>
        <authorList>
            <person name="Wylensek D."/>
            <person name="Hitch T.C.A."/>
            <person name="Clavel T."/>
        </authorList>
    </citation>
    <scope>NUCLEOTIDE SEQUENCE [LARGE SCALE GENOMIC DNA]</scope>
    <source>
        <strain evidence="3 5">WCA3-601-WT-6J</strain>
    </source>
</reference>